<feature type="transmembrane region" description="Helical" evidence="1">
    <location>
        <begin position="35"/>
        <end position="57"/>
    </location>
</feature>
<accession>A0A6G7KBK4</accession>
<feature type="transmembrane region" description="Helical" evidence="1">
    <location>
        <begin position="115"/>
        <end position="134"/>
    </location>
</feature>
<dbReference type="RefSeq" id="WP_166163278.1">
    <property type="nucleotide sequence ID" value="NZ_CP049740.1"/>
</dbReference>
<dbReference type="Proteomes" id="UP000501451">
    <property type="component" value="Chromosome"/>
</dbReference>
<evidence type="ECO:0000256" key="1">
    <source>
        <dbReference type="SAM" id="Phobius"/>
    </source>
</evidence>
<evidence type="ECO:0000313" key="3">
    <source>
        <dbReference type="Proteomes" id="UP000501451"/>
    </source>
</evidence>
<dbReference type="KEGG" id="jar:G7057_09560"/>
<protein>
    <recommendedName>
        <fullName evidence="4">M50 family metallopeptidase</fullName>
    </recommendedName>
</protein>
<feature type="transmembrane region" description="Helical" evidence="1">
    <location>
        <begin position="64"/>
        <end position="83"/>
    </location>
</feature>
<dbReference type="EMBL" id="CP049740">
    <property type="protein sequence ID" value="QII82654.1"/>
    <property type="molecule type" value="Genomic_DNA"/>
</dbReference>
<keyword evidence="1" id="KW-1133">Transmembrane helix</keyword>
<feature type="transmembrane region" description="Helical" evidence="1">
    <location>
        <begin position="146"/>
        <end position="168"/>
    </location>
</feature>
<organism evidence="2 3">
    <name type="scientific">Jeotgalibaca arthritidis</name>
    <dbReference type="NCBI Taxonomy" id="1868794"/>
    <lineage>
        <taxon>Bacteria</taxon>
        <taxon>Bacillati</taxon>
        <taxon>Bacillota</taxon>
        <taxon>Bacilli</taxon>
        <taxon>Lactobacillales</taxon>
        <taxon>Carnobacteriaceae</taxon>
        <taxon>Jeotgalibaca</taxon>
    </lineage>
</organism>
<feature type="transmembrane region" description="Helical" evidence="1">
    <location>
        <begin position="7"/>
        <end position="23"/>
    </location>
</feature>
<reference evidence="2 3" key="1">
    <citation type="journal article" date="2017" name="Int. J. Syst. Evol. Microbiol.">
        <title>Jeotgalibaca porci sp. nov. and Jeotgalibaca arthritidis sp. nov., isolated from pigs, and emended description of the genus Jeotgalibaca.</title>
        <authorList>
            <person name="Zamora L."/>
            <person name="Perez-Sancho M."/>
            <person name="Dominguez L."/>
            <person name="Fernandez-Garayzabal J.F."/>
            <person name="Vela A.I."/>
        </authorList>
    </citation>
    <scope>NUCLEOTIDE SEQUENCE [LARGE SCALE GENOMIC DNA]</scope>
    <source>
        <strain evidence="2 3">CECT 9157</strain>
    </source>
</reference>
<sequence>MKIGQRLLVFMVLIAMGAAYFIANQLSFTVVFQDIPFLELFLVFLLALYSVMFHLVLHELGHLFFGWLTGYKLLYLQLPFFQYDANSKTPTRKNRQSPGLAGQCLMAPPTDKQPYLLYLAGGLIVNLLTAGFLYGGAFFLEGKWSVFAFIFSLVPMYLFLANALPYGLSDGLTISQISKSPLEKQLYFKQMTVVALLKSGKTYGELDADYFTEVKSGQAQTSLLGEYLVLIYYQQLLEKLDFPEADKILTSLTSKESYLKSPYVRIIMVEKVFCNAIFGRKDAVQADMTIIEEYPALKNYYSRVAIPQAAYALFIEKDIEKAHQLIPTIDEKAERLFTKAELELNRQLSEWLKSYTLTV</sequence>
<evidence type="ECO:0000313" key="2">
    <source>
        <dbReference type="EMBL" id="QII82654.1"/>
    </source>
</evidence>
<dbReference type="AlphaFoldDB" id="A0A6G7KBK4"/>
<keyword evidence="1" id="KW-0812">Transmembrane</keyword>
<keyword evidence="1" id="KW-0472">Membrane</keyword>
<proteinExistence type="predicted"/>
<evidence type="ECO:0008006" key="4">
    <source>
        <dbReference type="Google" id="ProtNLM"/>
    </source>
</evidence>
<gene>
    <name evidence="2" type="ORF">G7057_09560</name>
</gene>
<keyword evidence="3" id="KW-1185">Reference proteome</keyword>
<name>A0A6G7KBK4_9LACT</name>